<accession>A0A3L8DG00</accession>
<dbReference type="EMBL" id="QOIP01000008">
    <property type="protein sequence ID" value="RLU19385.1"/>
    <property type="molecule type" value="Genomic_DNA"/>
</dbReference>
<dbReference type="OrthoDB" id="5984008at2759"/>
<name>A0A3L8DG00_OOCBI</name>
<dbReference type="Gene3D" id="1.10.287.70">
    <property type="match status" value="1"/>
</dbReference>
<evidence type="ECO:0000256" key="8">
    <source>
        <dbReference type="ARBA" id="ARBA00023170"/>
    </source>
</evidence>
<evidence type="ECO:0000256" key="2">
    <source>
        <dbReference type="ARBA" id="ARBA00008685"/>
    </source>
</evidence>
<evidence type="ECO:0000256" key="5">
    <source>
        <dbReference type="ARBA" id="ARBA00022989"/>
    </source>
</evidence>
<evidence type="ECO:0000259" key="14">
    <source>
        <dbReference type="SMART" id="SM00918"/>
    </source>
</evidence>
<sequence length="453" mass="52829">MNVSTRPRYRVVTSIYQPFVMYNDSSGTFYGYCIDLLNAIAEISGFDYDIRESKDFGHLTRSGEWTGMVKDLITDAADISAAPLWITHSRRQVVDYTEPFYKENGIAIMMRKPKQATFFLWFLTILDYHVWLNFAAGFLLTSILIYLFERCLLISYKNAPERYRGQSNSRYAKLRECFWFCLMSFTSESCGELPKNLAGKLAAVVWWLFVFVIVAVYNANLTVYRTLYRLERHIETIDDLRRQNQVEYSTVYNSSAHRYFKNLRDSEKILSNLWKQLNLDDSMSDYEKSKLSVWEYPVEEKYTKIYEAMKKTGFFANIQEAVDSVRKVNRTREFAYVGEAMLIRYLVLTNCDLKQVGREFGEMPFAFAVKKGSPLKSKLDDAIAQAMVQGISSKLENKWWDENPAKAHCSNSNEIDSGFTFRDMAAIFLLIPIGIFLTSVILCLQYYRFHRTK</sequence>
<dbReference type="Pfam" id="PF10613">
    <property type="entry name" value="Lig_chan-Glu_bd"/>
    <property type="match status" value="1"/>
</dbReference>
<evidence type="ECO:0000256" key="4">
    <source>
        <dbReference type="ARBA" id="ARBA00022692"/>
    </source>
</evidence>
<evidence type="ECO:0000256" key="3">
    <source>
        <dbReference type="ARBA" id="ARBA00022448"/>
    </source>
</evidence>
<proteinExistence type="inferred from homology"/>
<evidence type="ECO:0000256" key="12">
    <source>
        <dbReference type="SAM" id="Phobius"/>
    </source>
</evidence>
<keyword evidence="8" id="KW-0675">Receptor</keyword>
<comment type="subcellular location">
    <subcellularLocation>
        <location evidence="1">Membrane</location>
        <topology evidence="1">Multi-pass membrane protein</topology>
    </subcellularLocation>
</comment>
<keyword evidence="4 12" id="KW-0812">Transmembrane</keyword>
<evidence type="ECO:0000259" key="13">
    <source>
        <dbReference type="SMART" id="SM00079"/>
    </source>
</evidence>
<dbReference type="GO" id="GO:0016020">
    <property type="term" value="C:membrane"/>
    <property type="evidence" value="ECO:0007669"/>
    <property type="project" value="UniProtKB-SubCell"/>
</dbReference>
<reference evidence="15" key="2">
    <citation type="submission" date="2018-07" db="EMBL/GenBank/DDBJ databases">
        <authorList>
            <person name="Mckenzie S.K."/>
            <person name="Kronauer D.J.C."/>
        </authorList>
    </citation>
    <scope>NUCLEOTIDE SEQUENCE</scope>
    <source>
        <strain evidence="15">Clonal line C1</strain>
    </source>
</reference>
<dbReference type="PANTHER" id="PTHR18966">
    <property type="entry name" value="IONOTROPIC GLUTAMATE RECEPTOR"/>
    <property type="match status" value="1"/>
</dbReference>
<comment type="similarity">
    <text evidence="2">Belongs to the glutamate-gated ion channel (TC 1.A.10.1) family.</text>
</comment>
<dbReference type="SUPFAM" id="SSF53850">
    <property type="entry name" value="Periplasmic binding protein-like II"/>
    <property type="match status" value="1"/>
</dbReference>
<dbReference type="InterPro" id="IPR019594">
    <property type="entry name" value="Glu/Gly-bd"/>
</dbReference>
<dbReference type="Proteomes" id="UP000279307">
    <property type="component" value="Chromosome 8"/>
</dbReference>
<dbReference type="GO" id="GO:0015276">
    <property type="term" value="F:ligand-gated monoatomic ion channel activity"/>
    <property type="evidence" value="ECO:0007669"/>
    <property type="project" value="InterPro"/>
</dbReference>
<evidence type="ECO:0000256" key="11">
    <source>
        <dbReference type="ARBA" id="ARBA00023303"/>
    </source>
</evidence>
<evidence type="ECO:0000256" key="9">
    <source>
        <dbReference type="ARBA" id="ARBA00023180"/>
    </source>
</evidence>
<dbReference type="AlphaFoldDB" id="A0A3L8DG00"/>
<dbReference type="SMART" id="SM00079">
    <property type="entry name" value="PBPe"/>
    <property type="match status" value="1"/>
</dbReference>
<dbReference type="Pfam" id="PF00060">
    <property type="entry name" value="Lig_chan"/>
    <property type="match status" value="1"/>
</dbReference>
<evidence type="ECO:0000256" key="10">
    <source>
        <dbReference type="ARBA" id="ARBA00023286"/>
    </source>
</evidence>
<keyword evidence="10" id="KW-1071">Ligand-gated ion channel</keyword>
<evidence type="ECO:0000256" key="1">
    <source>
        <dbReference type="ARBA" id="ARBA00004141"/>
    </source>
</evidence>
<feature type="transmembrane region" description="Helical" evidence="12">
    <location>
        <begin position="204"/>
        <end position="224"/>
    </location>
</feature>
<keyword evidence="11" id="KW-0407">Ion channel</keyword>
<evidence type="ECO:0000313" key="15">
    <source>
        <dbReference type="EMBL" id="RLU19385.1"/>
    </source>
</evidence>
<feature type="transmembrane region" description="Helical" evidence="12">
    <location>
        <begin position="425"/>
        <end position="447"/>
    </location>
</feature>
<feature type="domain" description="Ionotropic glutamate receptor L-glutamate and glycine-binding" evidence="14">
    <location>
        <begin position="18"/>
        <end position="74"/>
    </location>
</feature>
<evidence type="ECO:0000256" key="7">
    <source>
        <dbReference type="ARBA" id="ARBA00023136"/>
    </source>
</evidence>
<feature type="domain" description="Ionotropic glutamate receptor C-terminal" evidence="13">
    <location>
        <begin position="8"/>
        <end position="402"/>
    </location>
</feature>
<dbReference type="InterPro" id="IPR001320">
    <property type="entry name" value="Iontro_rcpt_C"/>
</dbReference>
<dbReference type="FunFam" id="3.40.190.10:FF:000024">
    <property type="entry name" value="Glutamate receptor, ionotropic, delta 1"/>
    <property type="match status" value="1"/>
</dbReference>
<keyword evidence="9" id="KW-0325">Glycoprotein</keyword>
<keyword evidence="3" id="KW-0813">Transport</keyword>
<reference evidence="15" key="1">
    <citation type="journal article" date="2018" name="Genome Res.">
        <title>The genomic architecture and molecular evolution of ant odorant receptors.</title>
        <authorList>
            <person name="McKenzie S.K."/>
            <person name="Kronauer D.J.C."/>
        </authorList>
    </citation>
    <scope>NUCLEOTIDE SEQUENCE [LARGE SCALE GENOMIC DNA]</scope>
    <source>
        <strain evidence="15">Clonal line C1</strain>
    </source>
</reference>
<keyword evidence="6" id="KW-0406">Ion transport</keyword>
<gene>
    <name evidence="15" type="ORF">DMN91_007942</name>
</gene>
<comment type="caution">
    <text evidence="15">The sequence shown here is derived from an EMBL/GenBank/DDBJ whole genome shotgun (WGS) entry which is preliminary data.</text>
</comment>
<dbReference type="SMART" id="SM00918">
    <property type="entry name" value="Lig_chan-Glu_bd"/>
    <property type="match status" value="1"/>
</dbReference>
<organism evidence="15">
    <name type="scientific">Ooceraea biroi</name>
    <name type="common">Clonal raider ant</name>
    <name type="synonym">Cerapachys biroi</name>
    <dbReference type="NCBI Taxonomy" id="2015173"/>
    <lineage>
        <taxon>Eukaryota</taxon>
        <taxon>Metazoa</taxon>
        <taxon>Ecdysozoa</taxon>
        <taxon>Arthropoda</taxon>
        <taxon>Hexapoda</taxon>
        <taxon>Insecta</taxon>
        <taxon>Pterygota</taxon>
        <taxon>Neoptera</taxon>
        <taxon>Endopterygota</taxon>
        <taxon>Hymenoptera</taxon>
        <taxon>Apocrita</taxon>
        <taxon>Aculeata</taxon>
        <taxon>Formicoidea</taxon>
        <taxon>Formicidae</taxon>
        <taxon>Dorylinae</taxon>
        <taxon>Ooceraea</taxon>
    </lineage>
</organism>
<dbReference type="Gene3D" id="3.40.190.10">
    <property type="entry name" value="Periplasmic binding protein-like II"/>
    <property type="match status" value="2"/>
</dbReference>
<protein>
    <submittedName>
        <fullName evidence="15">ObirIr25a.1</fullName>
    </submittedName>
</protein>
<keyword evidence="5 12" id="KW-1133">Transmembrane helix</keyword>
<dbReference type="SUPFAM" id="SSF81324">
    <property type="entry name" value="Voltage-gated potassium channels"/>
    <property type="match status" value="1"/>
</dbReference>
<feature type="transmembrane region" description="Helical" evidence="12">
    <location>
        <begin position="118"/>
        <end position="148"/>
    </location>
</feature>
<keyword evidence="7 12" id="KW-0472">Membrane</keyword>
<dbReference type="InterPro" id="IPR015683">
    <property type="entry name" value="Ionotropic_Glu_rcpt"/>
</dbReference>
<evidence type="ECO:0000256" key="6">
    <source>
        <dbReference type="ARBA" id="ARBA00023065"/>
    </source>
</evidence>